<dbReference type="CDD" id="cd03047">
    <property type="entry name" value="GST_N_2"/>
    <property type="match status" value="1"/>
</dbReference>
<dbReference type="SFLD" id="SFLDG00358">
    <property type="entry name" value="Main_(cytGST)"/>
    <property type="match status" value="1"/>
</dbReference>
<evidence type="ECO:0000313" key="3">
    <source>
        <dbReference type="EMBL" id="MDN0075796.1"/>
    </source>
</evidence>
<dbReference type="EMBL" id="JAUEDK010000022">
    <property type="protein sequence ID" value="MDN0075796.1"/>
    <property type="molecule type" value="Genomic_DNA"/>
</dbReference>
<name>A0ABT7XPS6_9NEIS</name>
<dbReference type="RefSeq" id="WP_289830438.1">
    <property type="nucleotide sequence ID" value="NZ_JAUEDK010000022.1"/>
</dbReference>
<dbReference type="InterPro" id="IPR036249">
    <property type="entry name" value="Thioredoxin-like_sf"/>
</dbReference>
<reference evidence="3" key="1">
    <citation type="submission" date="2023-06" db="EMBL/GenBank/DDBJ databases">
        <authorList>
            <person name="Zhang S."/>
        </authorList>
    </citation>
    <scope>NUCLEOTIDE SEQUENCE</scope>
    <source>
        <strain evidence="3">SG2303</strain>
    </source>
</reference>
<gene>
    <name evidence="3" type="ORF">QU481_12960</name>
</gene>
<dbReference type="Pfam" id="PF13410">
    <property type="entry name" value="GST_C_2"/>
    <property type="match status" value="1"/>
</dbReference>
<dbReference type="PANTHER" id="PTHR44051:SF19">
    <property type="entry name" value="DISULFIDE-BOND OXIDOREDUCTASE YFCG"/>
    <property type="match status" value="1"/>
</dbReference>
<evidence type="ECO:0000313" key="4">
    <source>
        <dbReference type="Proteomes" id="UP001168540"/>
    </source>
</evidence>
<dbReference type="InterPro" id="IPR036282">
    <property type="entry name" value="Glutathione-S-Trfase_C_sf"/>
</dbReference>
<dbReference type="InterPro" id="IPR010987">
    <property type="entry name" value="Glutathione-S-Trfase_C-like"/>
</dbReference>
<dbReference type="PROSITE" id="PS50404">
    <property type="entry name" value="GST_NTER"/>
    <property type="match status" value="1"/>
</dbReference>
<feature type="domain" description="GST C-terminal" evidence="2">
    <location>
        <begin position="86"/>
        <end position="206"/>
    </location>
</feature>
<dbReference type="PANTHER" id="PTHR44051">
    <property type="entry name" value="GLUTATHIONE S-TRANSFERASE-RELATED"/>
    <property type="match status" value="1"/>
</dbReference>
<dbReference type="Pfam" id="PF13409">
    <property type="entry name" value="GST_N_2"/>
    <property type="match status" value="1"/>
</dbReference>
<dbReference type="Gene3D" id="3.40.30.10">
    <property type="entry name" value="Glutaredoxin"/>
    <property type="match status" value="1"/>
</dbReference>
<dbReference type="SFLD" id="SFLDS00019">
    <property type="entry name" value="Glutathione_Transferase_(cytos"/>
    <property type="match status" value="1"/>
</dbReference>
<protein>
    <submittedName>
        <fullName evidence="3">Glutathione S-transferase family protein</fullName>
    </submittedName>
</protein>
<dbReference type="SFLD" id="SFLDG01150">
    <property type="entry name" value="Main.1:_Beta-like"/>
    <property type="match status" value="1"/>
</dbReference>
<evidence type="ECO:0000259" key="1">
    <source>
        <dbReference type="PROSITE" id="PS50404"/>
    </source>
</evidence>
<dbReference type="SUPFAM" id="SSF47616">
    <property type="entry name" value="GST C-terminal domain-like"/>
    <property type="match status" value="1"/>
</dbReference>
<feature type="domain" description="GST N-terminal" evidence="1">
    <location>
        <begin position="1"/>
        <end position="81"/>
    </location>
</feature>
<accession>A0ABT7XPS6</accession>
<dbReference type="InterPro" id="IPR040079">
    <property type="entry name" value="Glutathione_S-Trfase"/>
</dbReference>
<dbReference type="PROSITE" id="PS50405">
    <property type="entry name" value="GST_CTER"/>
    <property type="match status" value="1"/>
</dbReference>
<proteinExistence type="predicted"/>
<dbReference type="Gene3D" id="1.20.1050.10">
    <property type="match status" value="1"/>
</dbReference>
<sequence length="206" mass="22865">MLKIWGRINSTNVKKVVWAAEELGLPYERIDAGRQFGVVNTPEYRALNPNGLVPTIDDDGFVLWESNAILRYLASKAGAESLYPSALHPRAEVERWLDWQTTALQTAVGPALHGLIRTPEAERNLQAIEAARQKTETLLPILEARLSESPYLVGEQFTLADLAVGCTVHLWFNLPLPRVPHPALEAWYAGLRARPASREALALPLS</sequence>
<dbReference type="InterPro" id="IPR004045">
    <property type="entry name" value="Glutathione_S-Trfase_N"/>
</dbReference>
<comment type="caution">
    <text evidence="3">The sequence shown here is derived from an EMBL/GenBank/DDBJ whole genome shotgun (WGS) entry which is preliminary data.</text>
</comment>
<keyword evidence="4" id="KW-1185">Reference proteome</keyword>
<evidence type="ECO:0000259" key="2">
    <source>
        <dbReference type="PROSITE" id="PS50405"/>
    </source>
</evidence>
<dbReference type="SUPFAM" id="SSF52833">
    <property type="entry name" value="Thioredoxin-like"/>
    <property type="match status" value="1"/>
</dbReference>
<organism evidence="3 4">
    <name type="scientific">Crenobacter oryzisoli</name>
    <dbReference type="NCBI Taxonomy" id="3056844"/>
    <lineage>
        <taxon>Bacteria</taxon>
        <taxon>Pseudomonadati</taxon>
        <taxon>Pseudomonadota</taxon>
        <taxon>Betaproteobacteria</taxon>
        <taxon>Neisseriales</taxon>
        <taxon>Neisseriaceae</taxon>
        <taxon>Crenobacter</taxon>
    </lineage>
</organism>
<dbReference type="Proteomes" id="UP001168540">
    <property type="component" value="Unassembled WGS sequence"/>
</dbReference>